<feature type="domain" description="PepSY" evidence="2">
    <location>
        <begin position="105"/>
        <end position="162"/>
    </location>
</feature>
<name>A0A9D2T6V7_9FIRM</name>
<evidence type="ECO:0000259" key="2">
    <source>
        <dbReference type="Pfam" id="PF03413"/>
    </source>
</evidence>
<dbReference type="AlphaFoldDB" id="A0A9D2T6V7"/>
<accession>A0A9D2T6V7</accession>
<comment type="caution">
    <text evidence="3">The sequence shown here is derived from an EMBL/GenBank/DDBJ whole genome shotgun (WGS) entry which is preliminary data.</text>
</comment>
<protein>
    <submittedName>
        <fullName evidence="3">PepSY domain-containing protein</fullName>
    </submittedName>
</protein>
<dbReference type="InterPro" id="IPR025711">
    <property type="entry name" value="PepSY"/>
</dbReference>
<dbReference type="Gene3D" id="3.10.450.40">
    <property type="match status" value="1"/>
</dbReference>
<evidence type="ECO:0000256" key="1">
    <source>
        <dbReference type="SAM" id="SignalP"/>
    </source>
</evidence>
<dbReference type="Proteomes" id="UP000823883">
    <property type="component" value="Unassembled WGS sequence"/>
</dbReference>
<dbReference type="EMBL" id="DWWL01000040">
    <property type="protein sequence ID" value="HJC47581.1"/>
    <property type="molecule type" value="Genomic_DNA"/>
</dbReference>
<evidence type="ECO:0000313" key="4">
    <source>
        <dbReference type="Proteomes" id="UP000823883"/>
    </source>
</evidence>
<evidence type="ECO:0000313" key="3">
    <source>
        <dbReference type="EMBL" id="HJC47581.1"/>
    </source>
</evidence>
<reference evidence="3" key="2">
    <citation type="submission" date="2021-04" db="EMBL/GenBank/DDBJ databases">
        <authorList>
            <person name="Gilroy R."/>
        </authorList>
    </citation>
    <scope>NUCLEOTIDE SEQUENCE</scope>
    <source>
        <strain evidence="3">CHK183-5548</strain>
    </source>
</reference>
<keyword evidence="1" id="KW-0732">Signal</keyword>
<feature type="chain" id="PRO_5038933072" evidence="1">
    <location>
        <begin position="26"/>
        <end position="167"/>
    </location>
</feature>
<gene>
    <name evidence="3" type="ORF">IAA04_05975</name>
</gene>
<organism evidence="3 4">
    <name type="scientific">Candidatus Lachnoclostridium pullistercoris</name>
    <dbReference type="NCBI Taxonomy" id="2838632"/>
    <lineage>
        <taxon>Bacteria</taxon>
        <taxon>Bacillati</taxon>
        <taxon>Bacillota</taxon>
        <taxon>Clostridia</taxon>
        <taxon>Lachnospirales</taxon>
        <taxon>Lachnospiraceae</taxon>
    </lineage>
</organism>
<feature type="signal peptide" evidence="1">
    <location>
        <begin position="1"/>
        <end position="25"/>
    </location>
</feature>
<reference evidence="3" key="1">
    <citation type="journal article" date="2021" name="PeerJ">
        <title>Extensive microbial diversity within the chicken gut microbiome revealed by metagenomics and culture.</title>
        <authorList>
            <person name="Gilroy R."/>
            <person name="Ravi A."/>
            <person name="Getino M."/>
            <person name="Pursley I."/>
            <person name="Horton D.L."/>
            <person name="Alikhan N.F."/>
            <person name="Baker D."/>
            <person name="Gharbi K."/>
            <person name="Hall N."/>
            <person name="Watson M."/>
            <person name="Adriaenssens E.M."/>
            <person name="Foster-Nyarko E."/>
            <person name="Jarju S."/>
            <person name="Secka A."/>
            <person name="Antonio M."/>
            <person name="Oren A."/>
            <person name="Chaudhuri R.R."/>
            <person name="La Ragione R."/>
            <person name="Hildebrand F."/>
            <person name="Pallen M.J."/>
        </authorList>
    </citation>
    <scope>NUCLEOTIDE SEQUENCE</scope>
    <source>
        <strain evidence="3">CHK183-5548</strain>
    </source>
</reference>
<sequence length="167" mass="18108">MNRLWRMTAALFAAIWIGVPAPAFGAETGTETAVTKETARETADSLVPEDSEFQYAEQCGDAFEVLYYSDADKAYYSVRVSIFTGEVSSVSTVLVDSRGSREAVLTEAQATEIASEDAGEVNVDSVALDTVAGRKKYEVQCSGDGFEVSYQINAESGRILKKTVQYL</sequence>
<dbReference type="Pfam" id="PF03413">
    <property type="entry name" value="PepSY"/>
    <property type="match status" value="1"/>
</dbReference>
<proteinExistence type="predicted"/>